<dbReference type="Proteomes" id="UP001063166">
    <property type="component" value="Unassembled WGS sequence"/>
</dbReference>
<gene>
    <name evidence="1" type="ORF">LshimejAT787_0505600</name>
</gene>
<evidence type="ECO:0000313" key="2">
    <source>
        <dbReference type="Proteomes" id="UP001063166"/>
    </source>
</evidence>
<dbReference type="EMBL" id="BRPK01000005">
    <property type="protein sequence ID" value="GLB38695.1"/>
    <property type="molecule type" value="Genomic_DNA"/>
</dbReference>
<comment type="caution">
    <text evidence="1">The sequence shown here is derived from an EMBL/GenBank/DDBJ whole genome shotgun (WGS) entry which is preliminary data.</text>
</comment>
<sequence>MRANPNFPLKPVPGNGHWPPEGLEGRCTTGHGSKLLLSTYGTCTRHPLRTQFILILPRPLMRQFSCGQEQLCRIDALRSLVFAGSAKCCAGSPEWVLNFLGDRWLLSSTRSNPRKTENELETVLSYFLPCYMQRMSIELVLYQRGSVAQVEIIMK</sequence>
<name>A0A9P3UP76_LYOSH</name>
<dbReference type="AlphaFoldDB" id="A0A9P3UP76"/>
<protein>
    <submittedName>
        <fullName evidence="1">Uncharacterized protein</fullName>
    </submittedName>
</protein>
<accession>A0A9P3UP76</accession>
<keyword evidence="2" id="KW-1185">Reference proteome</keyword>
<reference evidence="1" key="1">
    <citation type="submission" date="2022-07" db="EMBL/GenBank/DDBJ databases">
        <title>The genome of Lyophyllum shimeji provides insight into the initial evolution of ectomycorrhizal fungal genome.</title>
        <authorList>
            <person name="Kobayashi Y."/>
            <person name="Shibata T."/>
            <person name="Hirakawa H."/>
            <person name="Shigenobu S."/>
            <person name="Nishiyama T."/>
            <person name="Yamada A."/>
            <person name="Hasebe M."/>
            <person name="Kawaguchi M."/>
        </authorList>
    </citation>
    <scope>NUCLEOTIDE SEQUENCE</scope>
    <source>
        <strain evidence="1">AT787</strain>
    </source>
</reference>
<evidence type="ECO:0000313" key="1">
    <source>
        <dbReference type="EMBL" id="GLB38695.1"/>
    </source>
</evidence>
<proteinExistence type="predicted"/>
<organism evidence="1 2">
    <name type="scientific">Lyophyllum shimeji</name>
    <name type="common">Hon-shimeji</name>
    <name type="synonym">Tricholoma shimeji</name>
    <dbReference type="NCBI Taxonomy" id="47721"/>
    <lineage>
        <taxon>Eukaryota</taxon>
        <taxon>Fungi</taxon>
        <taxon>Dikarya</taxon>
        <taxon>Basidiomycota</taxon>
        <taxon>Agaricomycotina</taxon>
        <taxon>Agaricomycetes</taxon>
        <taxon>Agaricomycetidae</taxon>
        <taxon>Agaricales</taxon>
        <taxon>Tricholomatineae</taxon>
        <taxon>Lyophyllaceae</taxon>
        <taxon>Lyophyllum</taxon>
    </lineage>
</organism>